<dbReference type="SUPFAM" id="SSF52540">
    <property type="entry name" value="P-loop containing nucleoside triphosphate hydrolases"/>
    <property type="match status" value="1"/>
</dbReference>
<dbReference type="Gene3D" id="3.40.50.300">
    <property type="entry name" value="P-loop containing nucleotide triphosphate hydrolases"/>
    <property type="match status" value="1"/>
</dbReference>
<evidence type="ECO:0000259" key="4">
    <source>
        <dbReference type="PROSITE" id="PS51192"/>
    </source>
</evidence>
<sequence length="229" mass="25222">MEKSTEDDDVDPLDAYMQELNNQVSAGPETTKKDTKITKQSEISLKTSKDTDHASSDPSVKPKQQLVIKRKRIIGRGELMESNIDELEYSSEEEDTTIEDALAQLQKKDKLQPIDHSKIENNFDKPTPIQCQALPVIMSGRDMIGIAKTGSGKTLAFLVPLMRHLEHQAPLNPGDGPIALLLAPTRELALQIFKETKKLCQAADARAVCVYGGTGISEQIAELKRGAEI</sequence>
<evidence type="ECO:0000256" key="2">
    <source>
        <dbReference type="ARBA" id="ARBA00022806"/>
    </source>
</evidence>
<dbReference type="GO" id="GO:0004386">
    <property type="term" value="F:helicase activity"/>
    <property type="evidence" value="ECO:0007669"/>
    <property type="project" value="UniProtKB-KW"/>
</dbReference>
<dbReference type="GO" id="GO:0003676">
    <property type="term" value="F:nucleic acid binding"/>
    <property type="evidence" value="ECO:0007669"/>
    <property type="project" value="InterPro"/>
</dbReference>
<keyword evidence="1" id="KW-0378">Hydrolase</keyword>
<keyword evidence="2" id="KW-0547">Nucleotide-binding</keyword>
<dbReference type="AlphaFoldDB" id="A0A183L4G0"/>
<proteinExistence type="predicted"/>
<dbReference type="PROSITE" id="PS51192">
    <property type="entry name" value="HELICASE_ATP_BIND_1"/>
    <property type="match status" value="1"/>
</dbReference>
<dbReference type="WBParaSite" id="SCUD_0002222301-mRNA-1">
    <property type="protein sequence ID" value="SCUD_0002222301-mRNA-1"/>
    <property type="gene ID" value="SCUD_0002222301"/>
</dbReference>
<dbReference type="InterPro" id="IPR011545">
    <property type="entry name" value="DEAD/DEAH_box_helicase_dom"/>
</dbReference>
<protein>
    <submittedName>
        <fullName evidence="7">Helicase ATP-binding domain-containing protein</fullName>
    </submittedName>
</protein>
<dbReference type="STRING" id="6186.A0A183L4G0"/>
<feature type="compositionally biased region" description="Acidic residues" evidence="3">
    <location>
        <begin position="1"/>
        <end position="12"/>
    </location>
</feature>
<dbReference type="InterPro" id="IPR014001">
    <property type="entry name" value="Helicase_ATP-bd"/>
</dbReference>
<organism evidence="7">
    <name type="scientific">Schistosoma curassoni</name>
    <dbReference type="NCBI Taxonomy" id="6186"/>
    <lineage>
        <taxon>Eukaryota</taxon>
        <taxon>Metazoa</taxon>
        <taxon>Spiralia</taxon>
        <taxon>Lophotrochozoa</taxon>
        <taxon>Platyhelminthes</taxon>
        <taxon>Trematoda</taxon>
        <taxon>Digenea</taxon>
        <taxon>Strigeidida</taxon>
        <taxon>Schistosomatoidea</taxon>
        <taxon>Schistosomatidae</taxon>
        <taxon>Schistosoma</taxon>
    </lineage>
</organism>
<reference evidence="7" key="1">
    <citation type="submission" date="2016-06" db="UniProtKB">
        <authorList>
            <consortium name="WormBaseParasite"/>
        </authorList>
    </citation>
    <scope>IDENTIFICATION</scope>
</reference>
<reference evidence="5 6" key="2">
    <citation type="submission" date="2018-11" db="EMBL/GenBank/DDBJ databases">
        <authorList>
            <consortium name="Pathogen Informatics"/>
        </authorList>
    </citation>
    <scope>NUCLEOTIDE SEQUENCE [LARGE SCALE GENOMIC DNA]</scope>
    <source>
        <strain evidence="5">Dakar</strain>
        <strain evidence="6">Dakar, Senegal</strain>
    </source>
</reference>
<dbReference type="GO" id="GO:0016787">
    <property type="term" value="F:hydrolase activity"/>
    <property type="evidence" value="ECO:0007669"/>
    <property type="project" value="UniProtKB-KW"/>
</dbReference>
<evidence type="ECO:0000313" key="7">
    <source>
        <dbReference type="WBParaSite" id="SCUD_0002222301-mRNA-1"/>
    </source>
</evidence>
<keyword evidence="6" id="KW-1185">Reference proteome</keyword>
<feature type="domain" description="Helicase ATP-binding" evidence="4">
    <location>
        <begin position="134"/>
        <end position="229"/>
    </location>
</feature>
<keyword evidence="2" id="KW-0347">Helicase</keyword>
<dbReference type="GO" id="GO:0005524">
    <property type="term" value="F:ATP binding"/>
    <property type="evidence" value="ECO:0007669"/>
    <property type="project" value="InterPro"/>
</dbReference>
<evidence type="ECO:0000313" key="5">
    <source>
        <dbReference type="EMBL" id="VDP78108.1"/>
    </source>
</evidence>
<evidence type="ECO:0000256" key="1">
    <source>
        <dbReference type="ARBA" id="ARBA00022801"/>
    </source>
</evidence>
<dbReference type="PANTHER" id="PTHR47958">
    <property type="entry name" value="ATP-DEPENDENT RNA HELICASE DBP3"/>
    <property type="match status" value="1"/>
</dbReference>
<accession>A0A183L4G0</accession>
<dbReference type="Proteomes" id="UP000279833">
    <property type="component" value="Unassembled WGS sequence"/>
</dbReference>
<feature type="region of interest" description="Disordered" evidence="3">
    <location>
        <begin position="1"/>
        <end position="65"/>
    </location>
</feature>
<name>A0A183L4G0_9TREM</name>
<feature type="compositionally biased region" description="Basic and acidic residues" evidence="3">
    <location>
        <begin position="30"/>
        <end position="39"/>
    </location>
</feature>
<evidence type="ECO:0000313" key="6">
    <source>
        <dbReference type="Proteomes" id="UP000279833"/>
    </source>
</evidence>
<dbReference type="EMBL" id="UZAK01048677">
    <property type="protein sequence ID" value="VDP78108.1"/>
    <property type="molecule type" value="Genomic_DNA"/>
</dbReference>
<gene>
    <name evidence="5" type="ORF">SCUD_LOCUS22219</name>
</gene>
<dbReference type="Pfam" id="PF00270">
    <property type="entry name" value="DEAD"/>
    <property type="match status" value="1"/>
</dbReference>
<keyword evidence="2" id="KW-0067">ATP-binding</keyword>
<evidence type="ECO:0000256" key="3">
    <source>
        <dbReference type="SAM" id="MobiDB-lite"/>
    </source>
</evidence>
<dbReference type="InterPro" id="IPR027417">
    <property type="entry name" value="P-loop_NTPase"/>
</dbReference>